<sequence>MNSDPDPTQLQVGPSFNPIPEETKGTKFGPKMSKDEITAAKGRSSTLKAFDFVQRKLEYENFRFKYPTLIGIVVETLPADVLDNQKNIGTYNFRFHVSQSLTLGEIGEVLKCKMTKFTDSNGTGDEEGAKIGPKDKIVMFNNGILLFEGAIIKDLYFKHKEQDGWLYIDIAVI</sequence>
<feature type="compositionally biased region" description="Polar residues" evidence="1">
    <location>
        <begin position="1"/>
        <end position="14"/>
    </location>
</feature>
<dbReference type="SUPFAM" id="SSF54236">
    <property type="entry name" value="Ubiquitin-like"/>
    <property type="match status" value="1"/>
</dbReference>
<evidence type="ECO:0000313" key="3">
    <source>
        <dbReference type="Proteomes" id="UP001295684"/>
    </source>
</evidence>
<keyword evidence="3" id="KW-1185">Reference proteome</keyword>
<proteinExistence type="predicted"/>
<protein>
    <submittedName>
        <fullName evidence="2">Uncharacterized protein</fullName>
    </submittedName>
</protein>
<evidence type="ECO:0000313" key="2">
    <source>
        <dbReference type="EMBL" id="CAI2375268.1"/>
    </source>
</evidence>
<feature type="region of interest" description="Disordered" evidence="1">
    <location>
        <begin position="1"/>
        <end position="33"/>
    </location>
</feature>
<organism evidence="2 3">
    <name type="scientific">Euplotes crassus</name>
    <dbReference type="NCBI Taxonomy" id="5936"/>
    <lineage>
        <taxon>Eukaryota</taxon>
        <taxon>Sar</taxon>
        <taxon>Alveolata</taxon>
        <taxon>Ciliophora</taxon>
        <taxon>Intramacronucleata</taxon>
        <taxon>Spirotrichea</taxon>
        <taxon>Hypotrichia</taxon>
        <taxon>Euplotida</taxon>
        <taxon>Euplotidae</taxon>
        <taxon>Moneuplotes</taxon>
    </lineage>
</organism>
<gene>
    <name evidence="2" type="ORF">ECRASSUSDP1_LOCUS16630</name>
</gene>
<name>A0AAD1XM05_EUPCR</name>
<reference evidence="2" key="1">
    <citation type="submission" date="2023-07" db="EMBL/GenBank/DDBJ databases">
        <authorList>
            <consortium name="AG Swart"/>
            <person name="Singh M."/>
            <person name="Singh A."/>
            <person name="Seah K."/>
            <person name="Emmerich C."/>
        </authorList>
    </citation>
    <scope>NUCLEOTIDE SEQUENCE</scope>
    <source>
        <strain evidence="2">DP1</strain>
    </source>
</reference>
<accession>A0AAD1XM05</accession>
<dbReference type="Proteomes" id="UP001295684">
    <property type="component" value="Unassembled WGS sequence"/>
</dbReference>
<dbReference type="Gene3D" id="3.10.20.90">
    <property type="entry name" value="Phosphatidylinositol 3-kinase Catalytic Subunit, Chain A, domain 1"/>
    <property type="match status" value="1"/>
</dbReference>
<comment type="caution">
    <text evidence="2">The sequence shown here is derived from an EMBL/GenBank/DDBJ whole genome shotgun (WGS) entry which is preliminary data.</text>
</comment>
<evidence type="ECO:0000256" key="1">
    <source>
        <dbReference type="SAM" id="MobiDB-lite"/>
    </source>
</evidence>
<dbReference type="InterPro" id="IPR029071">
    <property type="entry name" value="Ubiquitin-like_domsf"/>
</dbReference>
<dbReference type="EMBL" id="CAMPGE010016733">
    <property type="protein sequence ID" value="CAI2375268.1"/>
    <property type="molecule type" value="Genomic_DNA"/>
</dbReference>
<dbReference type="AlphaFoldDB" id="A0AAD1XM05"/>